<sequence>MVEPPTPFVSNPLAVKVTLLLLSFWRRRSTHERRRAELSVGGQELRGVPGAARRFLTGAGWGTLSLLAAATVAATGEGDGPYTSDLLNQTGLHPGIVIAFLLLCIPALAFAARGALGTTVGEIDGVSIDSSCPGPVRRWSASEPCP</sequence>
<accession>A0A9X1NB83</accession>
<gene>
    <name evidence="2" type="ORF">LR394_06845</name>
</gene>
<keyword evidence="3" id="KW-1185">Reference proteome</keyword>
<keyword evidence="1" id="KW-1133">Transmembrane helix</keyword>
<dbReference type="Proteomes" id="UP001138997">
    <property type="component" value="Unassembled WGS sequence"/>
</dbReference>
<feature type="transmembrane region" description="Helical" evidence="1">
    <location>
        <begin position="6"/>
        <end position="25"/>
    </location>
</feature>
<evidence type="ECO:0000313" key="3">
    <source>
        <dbReference type="Proteomes" id="UP001138997"/>
    </source>
</evidence>
<feature type="transmembrane region" description="Helical" evidence="1">
    <location>
        <begin position="94"/>
        <end position="112"/>
    </location>
</feature>
<keyword evidence="1" id="KW-0472">Membrane</keyword>
<dbReference type="EMBL" id="JAJOMB010000003">
    <property type="protein sequence ID" value="MCD5310606.1"/>
    <property type="molecule type" value="Genomic_DNA"/>
</dbReference>
<evidence type="ECO:0000313" key="2">
    <source>
        <dbReference type="EMBL" id="MCD5310606.1"/>
    </source>
</evidence>
<organism evidence="2 3">
    <name type="scientific">Kineosporia babensis</name>
    <dbReference type="NCBI Taxonomy" id="499548"/>
    <lineage>
        <taxon>Bacteria</taxon>
        <taxon>Bacillati</taxon>
        <taxon>Actinomycetota</taxon>
        <taxon>Actinomycetes</taxon>
        <taxon>Kineosporiales</taxon>
        <taxon>Kineosporiaceae</taxon>
        <taxon>Kineosporia</taxon>
    </lineage>
</organism>
<evidence type="ECO:0000256" key="1">
    <source>
        <dbReference type="SAM" id="Phobius"/>
    </source>
</evidence>
<dbReference type="AlphaFoldDB" id="A0A9X1NB83"/>
<protein>
    <submittedName>
        <fullName evidence="2">Uncharacterized protein</fullName>
    </submittedName>
</protein>
<proteinExistence type="predicted"/>
<comment type="caution">
    <text evidence="2">The sequence shown here is derived from an EMBL/GenBank/DDBJ whole genome shotgun (WGS) entry which is preliminary data.</text>
</comment>
<name>A0A9X1NB83_9ACTN</name>
<keyword evidence="1" id="KW-0812">Transmembrane</keyword>
<feature type="transmembrane region" description="Helical" evidence="1">
    <location>
        <begin position="55"/>
        <end position="74"/>
    </location>
</feature>
<reference evidence="2" key="1">
    <citation type="submission" date="2021-11" db="EMBL/GenBank/DDBJ databases">
        <title>Streptomyces corallinus and Kineosporia corallina sp. nov., two new coral-derived marine actinobacteria.</title>
        <authorList>
            <person name="Buangrab K."/>
            <person name="Sutthacheep M."/>
            <person name="Yeemin T."/>
            <person name="Harunari E."/>
            <person name="Igarashi Y."/>
            <person name="Sripreechasak P."/>
            <person name="Kanchanasin P."/>
            <person name="Tanasupawat S."/>
            <person name="Phongsopitanun W."/>
        </authorList>
    </citation>
    <scope>NUCLEOTIDE SEQUENCE</scope>
    <source>
        <strain evidence="2">JCM 31032</strain>
    </source>
</reference>
<dbReference type="RefSeq" id="WP_231439632.1">
    <property type="nucleotide sequence ID" value="NZ_JAJOMB010000003.1"/>
</dbReference>